<dbReference type="Proteomes" id="UP000317238">
    <property type="component" value="Unassembled WGS sequence"/>
</dbReference>
<evidence type="ECO:0000313" key="4">
    <source>
        <dbReference type="EMBL" id="TWT72238.1"/>
    </source>
</evidence>
<dbReference type="EMBL" id="SJPL01000001">
    <property type="protein sequence ID" value="TWT72238.1"/>
    <property type="molecule type" value="Genomic_DNA"/>
</dbReference>
<dbReference type="AlphaFoldDB" id="A0A5C5YBC4"/>
<dbReference type="Pfam" id="PF00583">
    <property type="entry name" value="Acetyltransf_1"/>
    <property type="match status" value="1"/>
</dbReference>
<dbReference type="CDD" id="cd04301">
    <property type="entry name" value="NAT_SF"/>
    <property type="match status" value="1"/>
</dbReference>
<evidence type="ECO:0000256" key="2">
    <source>
        <dbReference type="ARBA" id="ARBA00023315"/>
    </source>
</evidence>
<sequence>MSKIELVAVDYQNSQHANDLVAMLDHYASDVSGGGVPLSAEVRQNLASRLASRNDADSVLAYVDNRPAGLLNCFEGFSTFAARPLLNIHDVIVHQDCRRRGIARRLLNAARDIAIRRGCCKMTLEVLSENRGAVAAYEQFGFERYQLDPTFGAAVFMEMKLGDATPPA</sequence>
<keyword evidence="1 4" id="KW-0808">Transferase</keyword>
<keyword evidence="5" id="KW-1185">Reference proteome</keyword>
<gene>
    <name evidence="4" type="ORF">Pan14r_45560</name>
</gene>
<evidence type="ECO:0000313" key="5">
    <source>
        <dbReference type="Proteomes" id="UP000317238"/>
    </source>
</evidence>
<dbReference type="RefSeq" id="WP_146440233.1">
    <property type="nucleotide sequence ID" value="NZ_SJPL01000001.1"/>
</dbReference>
<dbReference type="PROSITE" id="PS51186">
    <property type="entry name" value="GNAT"/>
    <property type="match status" value="1"/>
</dbReference>
<dbReference type="SUPFAM" id="SSF55729">
    <property type="entry name" value="Acyl-CoA N-acyltransferases (Nat)"/>
    <property type="match status" value="1"/>
</dbReference>
<organism evidence="4 5">
    <name type="scientific">Crateriforma conspicua</name>
    <dbReference type="NCBI Taxonomy" id="2527996"/>
    <lineage>
        <taxon>Bacteria</taxon>
        <taxon>Pseudomonadati</taxon>
        <taxon>Planctomycetota</taxon>
        <taxon>Planctomycetia</taxon>
        <taxon>Planctomycetales</taxon>
        <taxon>Planctomycetaceae</taxon>
        <taxon>Crateriforma</taxon>
    </lineage>
</organism>
<dbReference type="InterPro" id="IPR016181">
    <property type="entry name" value="Acyl_CoA_acyltransferase"/>
</dbReference>
<evidence type="ECO:0000259" key="3">
    <source>
        <dbReference type="PROSITE" id="PS51186"/>
    </source>
</evidence>
<dbReference type="OrthoDB" id="9792929at2"/>
<feature type="domain" description="N-acetyltransferase" evidence="3">
    <location>
        <begin position="9"/>
        <end position="162"/>
    </location>
</feature>
<dbReference type="GO" id="GO:0016747">
    <property type="term" value="F:acyltransferase activity, transferring groups other than amino-acyl groups"/>
    <property type="evidence" value="ECO:0007669"/>
    <property type="project" value="InterPro"/>
</dbReference>
<proteinExistence type="predicted"/>
<accession>A0A5C5YBC4</accession>
<protein>
    <submittedName>
        <fullName evidence="4">Putative acetyltransferase</fullName>
    </submittedName>
</protein>
<dbReference type="InterPro" id="IPR050680">
    <property type="entry name" value="YpeA/RimI_acetyltransf"/>
</dbReference>
<name>A0A5C5YBC4_9PLAN</name>
<dbReference type="InterPro" id="IPR000182">
    <property type="entry name" value="GNAT_dom"/>
</dbReference>
<dbReference type="Gene3D" id="3.40.630.30">
    <property type="match status" value="1"/>
</dbReference>
<reference evidence="4 5" key="1">
    <citation type="submission" date="2019-02" db="EMBL/GenBank/DDBJ databases">
        <title>Deep-cultivation of Planctomycetes and their phenomic and genomic characterization uncovers novel biology.</title>
        <authorList>
            <person name="Wiegand S."/>
            <person name="Jogler M."/>
            <person name="Boedeker C."/>
            <person name="Pinto D."/>
            <person name="Vollmers J."/>
            <person name="Rivas-Marin E."/>
            <person name="Kohn T."/>
            <person name="Peeters S.H."/>
            <person name="Heuer A."/>
            <person name="Rast P."/>
            <person name="Oberbeckmann S."/>
            <person name="Bunk B."/>
            <person name="Jeske O."/>
            <person name="Meyerdierks A."/>
            <person name="Storesund J.E."/>
            <person name="Kallscheuer N."/>
            <person name="Luecker S."/>
            <person name="Lage O.M."/>
            <person name="Pohl T."/>
            <person name="Merkel B.J."/>
            <person name="Hornburger P."/>
            <person name="Mueller R.-W."/>
            <person name="Bruemmer F."/>
            <person name="Labrenz M."/>
            <person name="Spormann A.M."/>
            <person name="Op Den Camp H."/>
            <person name="Overmann J."/>
            <person name="Amann R."/>
            <person name="Jetten M.S.M."/>
            <person name="Mascher T."/>
            <person name="Medema M.H."/>
            <person name="Devos D.P."/>
            <person name="Kaster A.-K."/>
            <person name="Ovreas L."/>
            <person name="Rohde M."/>
            <person name="Galperin M.Y."/>
            <person name="Jogler C."/>
        </authorList>
    </citation>
    <scope>NUCLEOTIDE SEQUENCE [LARGE SCALE GENOMIC DNA]</scope>
    <source>
        <strain evidence="4 5">Pan14r</strain>
    </source>
</reference>
<dbReference type="PANTHER" id="PTHR43420">
    <property type="entry name" value="ACETYLTRANSFERASE"/>
    <property type="match status" value="1"/>
</dbReference>
<keyword evidence="2" id="KW-0012">Acyltransferase</keyword>
<evidence type="ECO:0000256" key="1">
    <source>
        <dbReference type="ARBA" id="ARBA00022679"/>
    </source>
</evidence>
<comment type="caution">
    <text evidence="4">The sequence shown here is derived from an EMBL/GenBank/DDBJ whole genome shotgun (WGS) entry which is preliminary data.</text>
</comment>